<evidence type="ECO:0000256" key="1">
    <source>
        <dbReference type="SAM" id="MobiDB-lite"/>
    </source>
</evidence>
<gene>
    <name evidence="2" type="ORF">B0T24DRAFT_556791</name>
</gene>
<dbReference type="GO" id="GO:0000182">
    <property type="term" value="F:rDNA binding"/>
    <property type="evidence" value="ECO:0007669"/>
    <property type="project" value="TreeGrafter"/>
</dbReference>
<protein>
    <recommendedName>
        <fullName evidence="4">Myb-like domain-containing protein</fullName>
    </recommendedName>
</protein>
<reference evidence="2" key="1">
    <citation type="journal article" date="2023" name="Mol. Phylogenet. Evol.">
        <title>Genome-scale phylogeny and comparative genomics of the fungal order Sordariales.</title>
        <authorList>
            <person name="Hensen N."/>
            <person name="Bonometti L."/>
            <person name="Westerberg I."/>
            <person name="Brannstrom I.O."/>
            <person name="Guillou S."/>
            <person name="Cros-Aarteil S."/>
            <person name="Calhoun S."/>
            <person name="Haridas S."/>
            <person name="Kuo A."/>
            <person name="Mondo S."/>
            <person name="Pangilinan J."/>
            <person name="Riley R."/>
            <person name="LaButti K."/>
            <person name="Andreopoulos B."/>
            <person name="Lipzen A."/>
            <person name="Chen C."/>
            <person name="Yan M."/>
            <person name="Daum C."/>
            <person name="Ng V."/>
            <person name="Clum A."/>
            <person name="Steindorff A."/>
            <person name="Ohm R.A."/>
            <person name="Martin F."/>
            <person name="Silar P."/>
            <person name="Natvig D.O."/>
            <person name="Lalanne C."/>
            <person name="Gautier V."/>
            <person name="Ament-Velasquez S.L."/>
            <person name="Kruys A."/>
            <person name="Hutchinson M.I."/>
            <person name="Powell A.J."/>
            <person name="Barry K."/>
            <person name="Miller A.N."/>
            <person name="Grigoriev I.V."/>
            <person name="Debuchy R."/>
            <person name="Gladieux P."/>
            <person name="Hiltunen Thoren M."/>
            <person name="Johannesson H."/>
        </authorList>
    </citation>
    <scope>NUCLEOTIDE SEQUENCE</scope>
    <source>
        <strain evidence="2">CBS 958.72</strain>
    </source>
</reference>
<reference evidence="2" key="2">
    <citation type="submission" date="2023-06" db="EMBL/GenBank/DDBJ databases">
        <authorList>
            <consortium name="Lawrence Berkeley National Laboratory"/>
            <person name="Haridas S."/>
            <person name="Hensen N."/>
            <person name="Bonometti L."/>
            <person name="Westerberg I."/>
            <person name="Brannstrom I.O."/>
            <person name="Guillou S."/>
            <person name="Cros-Aarteil S."/>
            <person name="Calhoun S."/>
            <person name="Kuo A."/>
            <person name="Mondo S."/>
            <person name="Pangilinan J."/>
            <person name="Riley R."/>
            <person name="Labutti K."/>
            <person name="Andreopoulos B."/>
            <person name="Lipzen A."/>
            <person name="Chen C."/>
            <person name="Yanf M."/>
            <person name="Daum C."/>
            <person name="Ng V."/>
            <person name="Clum A."/>
            <person name="Steindorff A."/>
            <person name="Ohm R."/>
            <person name="Martin F."/>
            <person name="Silar P."/>
            <person name="Natvig D."/>
            <person name="Lalanne C."/>
            <person name="Gautier V."/>
            <person name="Ament-Velasquez S.L."/>
            <person name="Kruys A."/>
            <person name="Hutchinson M.I."/>
            <person name="Powell A.J."/>
            <person name="Barry K."/>
            <person name="Miller A.N."/>
            <person name="Grigoriev I.V."/>
            <person name="Debuchy R."/>
            <person name="Gladieux P."/>
            <person name="Thoren M.H."/>
            <person name="Johannesson H."/>
        </authorList>
    </citation>
    <scope>NUCLEOTIDE SEQUENCE</scope>
    <source>
        <strain evidence="2">CBS 958.72</strain>
    </source>
</reference>
<dbReference type="Gene3D" id="1.10.10.60">
    <property type="entry name" value="Homeodomain-like"/>
    <property type="match status" value="1"/>
</dbReference>
<feature type="region of interest" description="Disordered" evidence="1">
    <location>
        <begin position="427"/>
        <end position="527"/>
    </location>
</feature>
<accession>A0AAE0K3P5</accession>
<dbReference type="Proteomes" id="UP001287356">
    <property type="component" value="Unassembled WGS sequence"/>
</dbReference>
<dbReference type="GO" id="GO:0001181">
    <property type="term" value="F:RNA polymerase I general transcription initiation factor activity"/>
    <property type="evidence" value="ECO:0007669"/>
    <property type="project" value="TreeGrafter"/>
</dbReference>
<evidence type="ECO:0008006" key="4">
    <source>
        <dbReference type="Google" id="ProtNLM"/>
    </source>
</evidence>
<organism evidence="2 3">
    <name type="scientific">Lasiosphaeria ovina</name>
    <dbReference type="NCBI Taxonomy" id="92902"/>
    <lineage>
        <taxon>Eukaryota</taxon>
        <taxon>Fungi</taxon>
        <taxon>Dikarya</taxon>
        <taxon>Ascomycota</taxon>
        <taxon>Pezizomycotina</taxon>
        <taxon>Sordariomycetes</taxon>
        <taxon>Sordariomycetidae</taxon>
        <taxon>Sordariales</taxon>
        <taxon>Lasiosphaeriaceae</taxon>
        <taxon>Lasiosphaeria</taxon>
    </lineage>
</organism>
<name>A0AAE0K3P5_9PEZI</name>
<dbReference type="GO" id="GO:0042790">
    <property type="term" value="P:nucleolar large rRNA transcription by RNA polymerase I"/>
    <property type="evidence" value="ECO:0007669"/>
    <property type="project" value="InterPro"/>
</dbReference>
<dbReference type="PANTHER" id="PTHR28079:SF1">
    <property type="entry name" value="RNA POLYMERASE I-SPECIFIC TRANSCRIPTION INITIATION FACTOR RRN5"/>
    <property type="match status" value="1"/>
</dbReference>
<feature type="compositionally biased region" description="Acidic residues" evidence="1">
    <location>
        <begin position="466"/>
        <end position="475"/>
    </location>
</feature>
<dbReference type="SUPFAM" id="SSF46689">
    <property type="entry name" value="Homeodomain-like"/>
    <property type="match status" value="1"/>
</dbReference>
<dbReference type="EMBL" id="JAULSN010000006">
    <property type="protein sequence ID" value="KAK3369037.1"/>
    <property type="molecule type" value="Genomic_DNA"/>
</dbReference>
<dbReference type="PANTHER" id="PTHR28079">
    <property type="entry name" value="RNA POLYMERASE I-SPECIFIC TRANSCRIPTION INITIATION FACTOR RRN5"/>
    <property type="match status" value="1"/>
</dbReference>
<feature type="non-terminal residue" evidence="2">
    <location>
        <position position="597"/>
    </location>
</feature>
<feature type="compositionally biased region" description="Basic and acidic residues" evidence="1">
    <location>
        <begin position="23"/>
        <end position="33"/>
    </location>
</feature>
<sequence length="597" mass="66920">MESDGSLPGSYSFSHEEDEEDARDLRSDREHQPARLLPPPRIVKSKPEDKVGLLGGESDVVPHYRSSTAGSHYNNLSVDEESEGDEADNHRPSPSLLSGASLLDADAVPSRSNSAPWSPRKRSFNPPSIEDRPFKRIKGTLNHEYLALLNVDIQDAADRFLPHDGSDLTPSQIGFSYWTDVEKELFFEALSRLGPDDAVGIAARVKTKAELEVAQYLSLLRQDAAARRQRDELKPIVPVDIPAAVELSQPCCRALDEAADAVSFRQEGHEETLEKARWGPNSWLISQSNWSEMEAENSQKTQDKKLKSLELFKTRAWLRLSEHVFMNASFEEYNWRSVSDEKPAIRTTAFEDLYSLAFSVTRRLVAAALYVSESRVRTKREVNRKISREVWRQDVEAAILSLGLNPNGHKFWARCPRRLRLDVYDDSDDALSKGDGGGDDEDPGPMSYDDVEKSLGYDGSGNNHEDIEDEDNDDDDTRHEEEDLEALSDTPSIEDSSPIVKGEVDDDDGVDRRSNPEIDHGDYENDDKEAIQAEASELTRYSGLGYPFTARARRALEKSIRAARAQEAYADAVDASAAYHEERRMWALVGQAPPRGL</sequence>
<feature type="region of interest" description="Disordered" evidence="1">
    <location>
        <begin position="1"/>
        <end position="133"/>
    </location>
</feature>
<feature type="compositionally biased region" description="Basic and acidic residues" evidence="1">
    <location>
        <begin position="510"/>
        <end position="527"/>
    </location>
</feature>
<dbReference type="GO" id="GO:0000500">
    <property type="term" value="C:RNA polymerase I upstream activating factor complex"/>
    <property type="evidence" value="ECO:0007669"/>
    <property type="project" value="InterPro"/>
</dbReference>
<dbReference type="InterPro" id="IPR009057">
    <property type="entry name" value="Homeodomain-like_sf"/>
</dbReference>
<dbReference type="AlphaFoldDB" id="A0AAE0K3P5"/>
<dbReference type="InterPro" id="IPR039601">
    <property type="entry name" value="Rrn5"/>
</dbReference>
<evidence type="ECO:0000313" key="2">
    <source>
        <dbReference type="EMBL" id="KAK3369037.1"/>
    </source>
</evidence>
<comment type="caution">
    <text evidence="2">The sequence shown here is derived from an EMBL/GenBank/DDBJ whole genome shotgun (WGS) entry which is preliminary data.</text>
</comment>
<keyword evidence="3" id="KW-1185">Reference proteome</keyword>
<proteinExistence type="predicted"/>
<dbReference type="GO" id="GO:0006361">
    <property type="term" value="P:transcription initiation at RNA polymerase I promoter"/>
    <property type="evidence" value="ECO:0007669"/>
    <property type="project" value="TreeGrafter"/>
</dbReference>
<evidence type="ECO:0000313" key="3">
    <source>
        <dbReference type="Proteomes" id="UP001287356"/>
    </source>
</evidence>
<feature type="compositionally biased region" description="Polar residues" evidence="1">
    <location>
        <begin position="65"/>
        <end position="77"/>
    </location>
</feature>
<feature type="compositionally biased region" description="Low complexity" evidence="1">
    <location>
        <begin position="92"/>
        <end position="107"/>
    </location>
</feature>